<dbReference type="EMBL" id="HBFR01005612">
    <property type="protein sequence ID" value="CAD8876796.1"/>
    <property type="molecule type" value="Transcribed_RNA"/>
</dbReference>
<name>A0A7S1B6N7_9STRA</name>
<proteinExistence type="predicted"/>
<protein>
    <submittedName>
        <fullName evidence="2">Uncharacterized protein</fullName>
    </submittedName>
</protein>
<organism evidence="2">
    <name type="scientific">Corethron hystrix</name>
    <dbReference type="NCBI Taxonomy" id="216773"/>
    <lineage>
        <taxon>Eukaryota</taxon>
        <taxon>Sar</taxon>
        <taxon>Stramenopiles</taxon>
        <taxon>Ochrophyta</taxon>
        <taxon>Bacillariophyta</taxon>
        <taxon>Coscinodiscophyceae</taxon>
        <taxon>Corethrophycidae</taxon>
        <taxon>Corethrales</taxon>
        <taxon>Corethraceae</taxon>
        <taxon>Corethron</taxon>
    </lineage>
</organism>
<feature type="chain" id="PRO_5031108254" evidence="1">
    <location>
        <begin position="17"/>
        <end position="149"/>
    </location>
</feature>
<accession>A0A7S1B6N7</accession>
<sequence>MKVLALLSALGPAAMAFSPAAAVPRFGLRAASSTARNMITITDGVEFDTIAREWRCKWSPDDEKASLASAQKALDEVVADIKAVDGVKSVSRTVCGGCLDFKVCAQVEADKFGSWEEGGFAPEESFVAKLKGIDGISQIETQTFTIMDC</sequence>
<evidence type="ECO:0000256" key="1">
    <source>
        <dbReference type="SAM" id="SignalP"/>
    </source>
</evidence>
<feature type="signal peptide" evidence="1">
    <location>
        <begin position="1"/>
        <end position="16"/>
    </location>
</feature>
<dbReference type="AlphaFoldDB" id="A0A7S1B6N7"/>
<evidence type="ECO:0000313" key="2">
    <source>
        <dbReference type="EMBL" id="CAD8876796.1"/>
    </source>
</evidence>
<gene>
    <name evidence="2" type="ORF">CHYS00102_LOCUS3974</name>
</gene>
<keyword evidence="1" id="KW-0732">Signal</keyword>
<reference evidence="2" key="1">
    <citation type="submission" date="2021-01" db="EMBL/GenBank/DDBJ databases">
        <authorList>
            <person name="Corre E."/>
            <person name="Pelletier E."/>
            <person name="Niang G."/>
            <person name="Scheremetjew M."/>
            <person name="Finn R."/>
            <person name="Kale V."/>
            <person name="Holt S."/>
            <person name="Cochrane G."/>
            <person name="Meng A."/>
            <person name="Brown T."/>
            <person name="Cohen L."/>
        </authorList>
    </citation>
    <scope>NUCLEOTIDE SEQUENCE</scope>
    <source>
        <strain evidence="2">308</strain>
    </source>
</reference>